<dbReference type="PIRSF" id="PIRSF001227">
    <property type="entry name" value="Pen_acylase"/>
    <property type="match status" value="1"/>
</dbReference>
<keyword evidence="9" id="KW-1185">Reference proteome</keyword>
<evidence type="ECO:0000256" key="3">
    <source>
        <dbReference type="ARBA" id="ARBA00022801"/>
    </source>
</evidence>
<dbReference type="SUPFAM" id="SSF56235">
    <property type="entry name" value="N-terminal nucleophile aminohydrolases (Ntn hydrolases)"/>
    <property type="match status" value="1"/>
</dbReference>
<name>A0A172TX16_9BACT</name>
<dbReference type="Gene3D" id="2.30.120.10">
    <property type="match status" value="1"/>
</dbReference>
<keyword evidence="2 7" id="KW-0732">Signal</keyword>
<dbReference type="InterPro" id="IPR014395">
    <property type="entry name" value="Pen/GL7ACA/AHL_acylase"/>
</dbReference>
<dbReference type="AlphaFoldDB" id="A0A172TX16"/>
<sequence length="716" mass="81445">MKKLLVFAFLLPAQLWAQSFSKEEVSRWQQQAQQVNIIEDDWGIPHVYGKTDADAVFGLMYVQCEQSFERVELNHLEMMGRLSEVYGKNRLYEDLRMRMIYDTAAAIADYKQSPAWFQKLLNAYADGINFYIYKHPEVKPKALQRFEPWMALLRTNGSISATETGGVTLRELQNMYPIDDKATSFVQEPPLYDKMQQGSNGFAVAPAKTRNKKAILYINPHTSFFYRTEAHMISDEGLNAYGGVTWGTFFIFQGFNENCGWMHTSGRADVADLYKETVEQKGDKLFTLYDGKQLPVTTKEITIRYKQGDALQEQRFTTYATNHGPVMGKRNGQWLSLREYNRSLNALLQSWQRTKTNGFEEFKKVMNLRANTSDNTVFADASGNIAYWHGNYVPKRDPKYDYSQPLDGTTSATDWKGIHALDETVHVYNPKTGWIQNTNSTPFTVSGASSPKKEDFPTYMAPDAQNARAINAARLLSAAQDVTIDKMIAIGYDHYLSAFEILLPPLFKDYDALTQADPQKSRLEVPIHFLRLWDKYSSTTSIATTLAIEWASIFETKIGSADAERIIKETTAADRLKALEDVITMLEKQYKTWQVAWGDINRYQRTNDGKFDDNLPSLPVGMASSAWGSLPAYNGRRVGTQKRYGVHGNSFIAAVEFGGKGKLKAKTILVSGESFDPNSKHYNDQADGYLTGKFKDIYYYKTDVQKHAMRQYQPGK</sequence>
<reference evidence="8 9" key="2">
    <citation type="journal article" date="2016" name="Int. J. Syst. Evol. Microbiol.">
        <title>Flavisolibacter tropicus sp. nov., isolated from tropical soil.</title>
        <authorList>
            <person name="Lee J.J."/>
            <person name="Kang M.S."/>
            <person name="Kim G.S."/>
            <person name="Lee C.S."/>
            <person name="Lim S."/>
            <person name="Lee J."/>
            <person name="Roh S.H."/>
            <person name="Kang H."/>
            <person name="Ha J.M."/>
            <person name="Bae S."/>
            <person name="Jung H.Y."/>
            <person name="Kim M.K."/>
        </authorList>
    </citation>
    <scope>NUCLEOTIDE SEQUENCE [LARGE SCALE GENOMIC DNA]</scope>
    <source>
        <strain evidence="8 9">LCS9</strain>
    </source>
</reference>
<dbReference type="GO" id="GO:0017000">
    <property type="term" value="P:antibiotic biosynthetic process"/>
    <property type="evidence" value="ECO:0007669"/>
    <property type="project" value="InterPro"/>
</dbReference>
<proteinExistence type="inferred from homology"/>
<feature type="binding site" evidence="6">
    <location>
        <position position="272"/>
    </location>
    <ligand>
        <name>Ca(2+)</name>
        <dbReference type="ChEBI" id="CHEBI:29108"/>
    </ligand>
</feature>
<organism evidence="8 9">
    <name type="scientific">Flavisolibacter tropicus</name>
    <dbReference type="NCBI Taxonomy" id="1492898"/>
    <lineage>
        <taxon>Bacteria</taxon>
        <taxon>Pseudomonadati</taxon>
        <taxon>Bacteroidota</taxon>
        <taxon>Chitinophagia</taxon>
        <taxon>Chitinophagales</taxon>
        <taxon>Chitinophagaceae</taxon>
        <taxon>Flavisolibacter</taxon>
    </lineage>
</organism>
<dbReference type="RefSeq" id="WP_066405620.1">
    <property type="nucleotide sequence ID" value="NZ_CP011390.1"/>
</dbReference>
<feature type="active site" description="Nucleophile" evidence="5">
    <location>
        <position position="199"/>
    </location>
</feature>
<keyword evidence="6" id="KW-0479">Metal-binding</keyword>
<keyword evidence="6" id="KW-0106">Calcium</keyword>
<dbReference type="InterPro" id="IPR043146">
    <property type="entry name" value="Penicillin_amidase_N_B-knob"/>
</dbReference>
<reference evidence="9" key="1">
    <citation type="submission" date="2015-01" db="EMBL/GenBank/DDBJ databases">
        <title>Flavisolibacter sp./LCS9/ whole genome sequencing.</title>
        <authorList>
            <person name="Kim M.K."/>
            <person name="Srinivasan S."/>
            <person name="Lee J.-J."/>
        </authorList>
    </citation>
    <scope>NUCLEOTIDE SEQUENCE [LARGE SCALE GENOMIC DNA]</scope>
    <source>
        <strain evidence="9">LCS9</strain>
    </source>
</reference>
<dbReference type="EMBL" id="CP011390">
    <property type="protein sequence ID" value="ANE51522.1"/>
    <property type="molecule type" value="Genomic_DNA"/>
</dbReference>
<dbReference type="Pfam" id="PF01804">
    <property type="entry name" value="Penicil_amidase"/>
    <property type="match status" value="1"/>
</dbReference>
<evidence type="ECO:0000256" key="1">
    <source>
        <dbReference type="ARBA" id="ARBA00006586"/>
    </source>
</evidence>
<dbReference type="PANTHER" id="PTHR34218">
    <property type="entry name" value="PEPTIDASE S45 PENICILLIN AMIDASE"/>
    <property type="match status" value="1"/>
</dbReference>
<evidence type="ECO:0000313" key="9">
    <source>
        <dbReference type="Proteomes" id="UP000077177"/>
    </source>
</evidence>
<dbReference type="GO" id="GO:0016811">
    <property type="term" value="F:hydrolase activity, acting on carbon-nitrogen (but not peptide) bonds, in linear amides"/>
    <property type="evidence" value="ECO:0007669"/>
    <property type="project" value="InterPro"/>
</dbReference>
<feature type="chain" id="PRO_5008001323" evidence="7">
    <location>
        <begin position="18"/>
        <end position="716"/>
    </location>
</feature>
<protein>
    <submittedName>
        <fullName evidence="8">Penicillin amidase</fullName>
    </submittedName>
</protein>
<dbReference type="InterPro" id="IPR002692">
    <property type="entry name" value="S45"/>
</dbReference>
<dbReference type="InterPro" id="IPR023343">
    <property type="entry name" value="Penicillin_amidase_dom1"/>
</dbReference>
<comment type="cofactor">
    <cofactor evidence="6">
        <name>Ca(2+)</name>
        <dbReference type="ChEBI" id="CHEBI:29108"/>
    </cofactor>
    <text evidence="6">Binds 1 Ca(2+) ion per dimer.</text>
</comment>
<dbReference type="Gene3D" id="3.60.20.10">
    <property type="entry name" value="Glutamine Phosphoribosylpyrophosphate, subunit 1, domain 1"/>
    <property type="match status" value="1"/>
</dbReference>
<feature type="binding site" evidence="6">
    <location>
        <position position="163"/>
    </location>
    <ligand>
        <name>Ca(2+)</name>
        <dbReference type="ChEBI" id="CHEBI:29108"/>
    </ligand>
</feature>
<gene>
    <name evidence="8" type="ORF">SY85_14430</name>
</gene>
<evidence type="ECO:0000256" key="7">
    <source>
        <dbReference type="SAM" id="SignalP"/>
    </source>
</evidence>
<dbReference type="STRING" id="1492898.SY85_14430"/>
<evidence type="ECO:0000313" key="8">
    <source>
        <dbReference type="EMBL" id="ANE51522.1"/>
    </source>
</evidence>
<dbReference type="GO" id="GO:0046872">
    <property type="term" value="F:metal ion binding"/>
    <property type="evidence" value="ECO:0007669"/>
    <property type="project" value="UniProtKB-KW"/>
</dbReference>
<keyword evidence="4" id="KW-0865">Zymogen</keyword>
<feature type="signal peptide" evidence="7">
    <location>
        <begin position="1"/>
        <end position="17"/>
    </location>
</feature>
<dbReference type="PANTHER" id="PTHR34218:SF3">
    <property type="entry name" value="ACYL-HOMOSERINE LACTONE ACYLASE PVDQ"/>
    <property type="match status" value="1"/>
</dbReference>
<dbReference type="InterPro" id="IPR043147">
    <property type="entry name" value="Penicillin_amidase_A-knob"/>
</dbReference>
<dbReference type="Proteomes" id="UP000077177">
    <property type="component" value="Chromosome"/>
</dbReference>
<evidence type="ECO:0000256" key="4">
    <source>
        <dbReference type="ARBA" id="ARBA00023145"/>
    </source>
</evidence>
<dbReference type="KEGG" id="fla:SY85_14430"/>
<dbReference type="InterPro" id="IPR029055">
    <property type="entry name" value="Ntn_hydrolases_N"/>
</dbReference>
<feature type="binding site" evidence="6">
    <location>
        <position position="269"/>
    </location>
    <ligand>
        <name>Ca(2+)</name>
        <dbReference type="ChEBI" id="CHEBI:29108"/>
    </ligand>
</feature>
<keyword evidence="3" id="KW-0378">Hydrolase</keyword>
<dbReference type="PATRIC" id="fig|1492898.3.peg.3125"/>
<dbReference type="Gene3D" id="1.10.1400.10">
    <property type="match status" value="1"/>
</dbReference>
<comment type="similarity">
    <text evidence="1">Belongs to the peptidase S45 family.</text>
</comment>
<dbReference type="Gene3D" id="1.10.439.10">
    <property type="entry name" value="Penicillin Amidohydrolase, domain 1"/>
    <property type="match status" value="1"/>
</dbReference>
<evidence type="ECO:0000256" key="2">
    <source>
        <dbReference type="ARBA" id="ARBA00022729"/>
    </source>
</evidence>
<evidence type="ECO:0000256" key="5">
    <source>
        <dbReference type="PIRSR" id="PIRSR001227-1"/>
    </source>
</evidence>
<accession>A0A172TX16</accession>
<evidence type="ECO:0000256" key="6">
    <source>
        <dbReference type="PIRSR" id="PIRSR001227-2"/>
    </source>
</evidence>